<proteinExistence type="inferred from homology"/>
<geneLocation type="mitochondrion" evidence="11"/>
<comment type="similarity">
    <text evidence="2 8">Belongs to the cytochrome c oxidase subunit 3 family.</text>
</comment>
<dbReference type="GO" id="GO:0016020">
    <property type="term" value="C:membrane"/>
    <property type="evidence" value="ECO:0007669"/>
    <property type="project" value="UniProtKB-SubCell"/>
</dbReference>
<feature type="transmembrane region" description="Helical" evidence="9">
    <location>
        <begin position="12"/>
        <end position="33"/>
    </location>
</feature>
<dbReference type="Pfam" id="PF00510">
    <property type="entry name" value="COX3"/>
    <property type="match status" value="1"/>
</dbReference>
<dbReference type="GO" id="GO:0005739">
    <property type="term" value="C:mitochondrion"/>
    <property type="evidence" value="ECO:0007669"/>
    <property type="project" value="TreeGrafter"/>
</dbReference>
<name>Q674P0_TETAA</name>
<feature type="transmembrane region" description="Helical" evidence="9">
    <location>
        <begin position="125"/>
        <end position="148"/>
    </location>
</feature>
<reference evidence="11" key="1">
    <citation type="journal article" date="2004" name="Appl. Environ. Microbiol.">
        <title>Evolutionary relationships of primary prokaryotic endosymbionts of whiteflies and their hosts.</title>
        <authorList>
            <person name="Thao M.L."/>
            <person name="Baumann P."/>
        </authorList>
    </citation>
    <scope>NUCLEOTIDE SEQUENCE</scope>
</reference>
<feature type="domain" description="Heme-copper oxidase subunit III family profile" evidence="10">
    <location>
        <begin position="3"/>
        <end position="260"/>
    </location>
</feature>
<dbReference type="InterPro" id="IPR033945">
    <property type="entry name" value="Cyt_c_oxase_su3_dom"/>
</dbReference>
<feature type="transmembrane region" description="Helical" evidence="9">
    <location>
        <begin position="239"/>
        <end position="259"/>
    </location>
</feature>
<feature type="transmembrane region" description="Helical" evidence="9">
    <location>
        <begin position="39"/>
        <end position="57"/>
    </location>
</feature>
<keyword evidence="4 8" id="KW-0812">Transmembrane</keyword>
<reference evidence="11" key="2">
    <citation type="journal article" date="2004" name="BMC Evol. Biol.">
        <title>Organization of the mitochondrial genomes of whiteflies, aphids, and psyllids (Hemiptera, Sternorrhyncha).</title>
        <authorList>
            <person name="Thao M.L."/>
            <person name="Baumann L."/>
            <person name="Baumann P."/>
        </authorList>
    </citation>
    <scope>NUCLEOTIDE SEQUENCE</scope>
</reference>
<dbReference type="Gene3D" id="1.20.120.80">
    <property type="entry name" value="Cytochrome c oxidase, subunit III, four-helix bundle"/>
    <property type="match status" value="1"/>
</dbReference>
<dbReference type="GO" id="GO:0006123">
    <property type="term" value="P:mitochondrial electron transport, cytochrome c to oxygen"/>
    <property type="evidence" value="ECO:0007669"/>
    <property type="project" value="TreeGrafter"/>
</dbReference>
<dbReference type="InterPro" id="IPR035973">
    <property type="entry name" value="Cyt_c_oxidase_su3-like_sf"/>
</dbReference>
<evidence type="ECO:0000256" key="9">
    <source>
        <dbReference type="SAM" id="Phobius"/>
    </source>
</evidence>
<evidence type="ECO:0000313" key="11">
    <source>
        <dbReference type="EMBL" id="AAU14159.1"/>
    </source>
</evidence>
<keyword evidence="5" id="KW-1278">Translocase</keyword>
<dbReference type="InterPro" id="IPR000298">
    <property type="entry name" value="Cyt_c_oxidase-like_su3"/>
</dbReference>
<evidence type="ECO:0000256" key="8">
    <source>
        <dbReference type="RuleBase" id="RU003375"/>
    </source>
</evidence>
<comment type="function">
    <text evidence="8">Component of the cytochrome c oxidase, the last enzyme in the mitochondrial electron transport chain which drives oxidative phosphorylation. The respiratory chain contains 3 multisubunit complexes succinate dehydrogenase (complex II, CII), ubiquinol-cytochrome c oxidoreductase (cytochrome b-c1 complex, complex III, CIII) and cytochrome c oxidase (complex IV, CIV), that cooperate to transfer electrons derived from NADH and succinate to molecular oxygen, creating an electrochemical gradient over the inner membrane that drives transmembrane transport and the ATP synthase. Cytochrome c oxidase is the component of the respiratory chain that catalyzes the reduction of oxygen to water. Electrons originating from reduced cytochrome c in the intermembrane space (IMS) are transferred via the dinuclear copper A center (CU(A)) of subunit 2 and heme A of subunit 1 to the active site in subunit 1, a binuclear center (BNC) formed by heme A3 and copper B (CU(B)). The BNC reduces molecular oxygen to 2 water molecules using 4 electrons from cytochrome c in the IMS and 4 protons from the mitochondrial matrix.</text>
</comment>
<dbReference type="PANTHER" id="PTHR11403">
    <property type="entry name" value="CYTOCHROME C OXIDASE SUBUNIT III"/>
    <property type="match status" value="1"/>
</dbReference>
<dbReference type="PROSITE" id="PS50253">
    <property type="entry name" value="COX3"/>
    <property type="match status" value="1"/>
</dbReference>
<evidence type="ECO:0000259" key="10">
    <source>
        <dbReference type="PROSITE" id="PS50253"/>
    </source>
</evidence>
<dbReference type="Gene3D" id="1.10.287.70">
    <property type="match status" value="1"/>
</dbReference>
<keyword evidence="6 9" id="KW-1133">Transmembrane helix</keyword>
<accession>Q674P0</accession>
<evidence type="ECO:0000256" key="5">
    <source>
        <dbReference type="ARBA" id="ARBA00022967"/>
    </source>
</evidence>
<evidence type="ECO:0000256" key="2">
    <source>
        <dbReference type="ARBA" id="ARBA00010581"/>
    </source>
</evidence>
<keyword evidence="7 9" id="KW-0472">Membrane</keyword>
<gene>
    <name evidence="11" type="primary">COIII</name>
</gene>
<dbReference type="PANTHER" id="PTHR11403:SF7">
    <property type="entry name" value="CYTOCHROME C OXIDASE SUBUNIT 3"/>
    <property type="match status" value="1"/>
</dbReference>
<dbReference type="GO" id="GO:0004129">
    <property type="term" value="F:cytochrome-c oxidase activity"/>
    <property type="evidence" value="ECO:0007669"/>
    <property type="project" value="InterPro"/>
</dbReference>
<dbReference type="CDD" id="cd01665">
    <property type="entry name" value="Cyt_c_Oxidase_III"/>
    <property type="match status" value="1"/>
</dbReference>
<dbReference type="InterPro" id="IPR013833">
    <property type="entry name" value="Cyt_c_oxidase_su3_a-hlx"/>
</dbReference>
<evidence type="ECO:0000256" key="1">
    <source>
        <dbReference type="ARBA" id="ARBA00004141"/>
    </source>
</evidence>
<evidence type="ECO:0000256" key="4">
    <source>
        <dbReference type="ARBA" id="ARBA00022692"/>
    </source>
</evidence>
<dbReference type="InterPro" id="IPR024791">
    <property type="entry name" value="Cyt_c/ubiquinol_Oxase_su3"/>
</dbReference>
<feature type="transmembrane region" description="Helical" evidence="9">
    <location>
        <begin position="155"/>
        <end position="175"/>
    </location>
</feature>
<evidence type="ECO:0000256" key="6">
    <source>
        <dbReference type="ARBA" id="ARBA00022989"/>
    </source>
</evidence>
<evidence type="ECO:0000256" key="3">
    <source>
        <dbReference type="ARBA" id="ARBA00015944"/>
    </source>
</evidence>
<protein>
    <recommendedName>
        <fullName evidence="3 8">Cytochrome c oxidase subunit 3</fullName>
    </recommendedName>
</protein>
<keyword evidence="8 11" id="KW-0496">Mitochondrion</keyword>
<sequence length="260" mass="30562">MMENHFFRLVWPSPWPITLSFSLLNLGAGVIYWIKSYDILPLFFFFILSFLIVGQWWRDVIREAVFEGKRSTKINLMINSGVILFIVSEICFFGSFFWAYFYFSLSPDYSLGVSWPPKGIVVVDYLGIPFLNTLILLASGVFITWAHYSVINNSFYMAKTSLFFCAMLGLYFLMVQGYEYVNMSFSFTESVFGSSFFTLTGFHGFHVLVGLIFIFINLIRLMRNYFSPTGLLGLEYSIWYWHFVDLVWPFLYCFIYWWGC</sequence>
<dbReference type="SUPFAM" id="SSF81452">
    <property type="entry name" value="Cytochrome c oxidase subunit III-like"/>
    <property type="match status" value="1"/>
</dbReference>
<feature type="transmembrane region" description="Helical" evidence="9">
    <location>
        <begin position="78"/>
        <end position="105"/>
    </location>
</feature>
<comment type="subcellular location">
    <subcellularLocation>
        <location evidence="1">Membrane</location>
        <topology evidence="1">Multi-pass membrane protein</topology>
    </subcellularLocation>
</comment>
<dbReference type="EMBL" id="AY521262">
    <property type="protein sequence ID" value="AAU14159.1"/>
    <property type="molecule type" value="Genomic_DNA"/>
</dbReference>
<organism evidence="11">
    <name type="scientific">Tetraleurodes acaciae</name>
    <name type="common">Acacia whitefly</name>
    <name type="synonym">Aleyrodes acaciae</name>
    <dbReference type="NCBI Taxonomy" id="267835"/>
    <lineage>
        <taxon>Eukaryota</taxon>
        <taxon>Metazoa</taxon>
        <taxon>Ecdysozoa</taxon>
        <taxon>Arthropoda</taxon>
        <taxon>Hexapoda</taxon>
        <taxon>Insecta</taxon>
        <taxon>Pterygota</taxon>
        <taxon>Neoptera</taxon>
        <taxon>Paraneoptera</taxon>
        <taxon>Hemiptera</taxon>
        <taxon>Sternorrhyncha</taxon>
        <taxon>Aleyrodoidea</taxon>
        <taxon>Aleyrodidae</taxon>
        <taxon>Aleyrodinae</taxon>
        <taxon>Tetraleurodes</taxon>
    </lineage>
</organism>
<dbReference type="AlphaFoldDB" id="Q674P0"/>
<evidence type="ECO:0000256" key="7">
    <source>
        <dbReference type="ARBA" id="ARBA00023136"/>
    </source>
</evidence>
<feature type="transmembrane region" description="Helical" evidence="9">
    <location>
        <begin position="195"/>
        <end position="219"/>
    </location>
</feature>